<gene>
    <name evidence="5" type="ORF">CFN03_01980</name>
</gene>
<organism evidence="5 6">
    <name type="scientific">Salinicoccus roseus</name>
    <dbReference type="NCBI Taxonomy" id="45670"/>
    <lineage>
        <taxon>Bacteria</taxon>
        <taxon>Bacillati</taxon>
        <taxon>Bacillota</taxon>
        <taxon>Bacilli</taxon>
        <taxon>Bacillales</taxon>
        <taxon>Staphylococcaceae</taxon>
        <taxon>Salinicoccus</taxon>
    </lineage>
</organism>
<evidence type="ECO:0000313" key="6">
    <source>
        <dbReference type="Proteomes" id="UP000216682"/>
    </source>
</evidence>
<dbReference type="GO" id="GO:0050182">
    <property type="term" value="F:phosphate butyryltransferase activity"/>
    <property type="evidence" value="ECO:0007669"/>
    <property type="project" value="UniProtKB-EC"/>
</dbReference>
<evidence type="ECO:0000259" key="4">
    <source>
        <dbReference type="Pfam" id="PF01515"/>
    </source>
</evidence>
<comment type="caution">
    <text evidence="5">The sequence shown here is derived from an EMBL/GenBank/DDBJ whole genome shotgun (WGS) entry which is preliminary data.</text>
</comment>
<feature type="domain" description="Phosphate acetyl/butaryl transferase" evidence="4">
    <location>
        <begin position="77"/>
        <end position="294"/>
    </location>
</feature>
<sequence>MKFDEIFIGDKNKMTALSVCRAADPEVLKPLIRIIEEKGVVCHLVDDQSSLESMLHSLGAGHMIGHAITIHHAAGDQEAAVRALELVASGEANILMKGLVPTSILMKEVLKKEYGLIHTRLLSHVALFDMPNYHKAVLLSDAGMNIAPTLDQKGKIIDNALECAHRLGVKRPKVALLSAVDKVTDKMPSTTDAELLAHSGAKNFGFDSTIEGPLQFDVAISEDAARHKGSASEVAGDVDILIAPNIESGNILYKSLVYSAGARVASVITGAKMPIVLTSRADCAEDRYNSINLAMMISK</sequence>
<evidence type="ECO:0000256" key="1">
    <source>
        <dbReference type="ARBA" id="ARBA00005656"/>
    </source>
</evidence>
<reference evidence="5 6" key="1">
    <citation type="submission" date="2017-07" db="EMBL/GenBank/DDBJ databases">
        <title>Shotgun whole genome sequences of three halophilic bacterial isolates.</title>
        <authorList>
            <person name="Pozzo T."/>
            <person name="Higdon S.M."/>
            <person name="Quillaguaman J."/>
        </authorList>
    </citation>
    <scope>NUCLEOTIDE SEQUENCE [LARGE SCALE GENOMIC DNA]</scope>
    <source>
        <strain evidence="5 6">BU-1</strain>
    </source>
</reference>
<protein>
    <submittedName>
        <fullName evidence="5">Phosphate butyryltransferase</fullName>
        <ecNumber evidence="5">2.3.1.19</ecNumber>
    </submittedName>
</protein>
<proteinExistence type="inferred from homology"/>
<dbReference type="Gene3D" id="3.40.718.10">
    <property type="entry name" value="Isopropylmalate Dehydrogenase"/>
    <property type="match status" value="1"/>
</dbReference>
<dbReference type="PIRSF" id="PIRSF000428">
    <property type="entry name" value="P_Ac_trans"/>
    <property type="match status" value="1"/>
</dbReference>
<keyword evidence="3 5" id="KW-0012">Acyltransferase</keyword>
<dbReference type="InterPro" id="IPR012147">
    <property type="entry name" value="P_Ac_Bu_trans"/>
</dbReference>
<keyword evidence="2 5" id="KW-0808">Transferase</keyword>
<dbReference type="PANTHER" id="PTHR43356:SF2">
    <property type="entry name" value="PHOSPHATE ACETYLTRANSFERASE"/>
    <property type="match status" value="1"/>
</dbReference>
<accession>A0A265E923</accession>
<dbReference type="SUPFAM" id="SSF53659">
    <property type="entry name" value="Isocitrate/Isopropylmalate dehydrogenase-like"/>
    <property type="match status" value="1"/>
</dbReference>
<dbReference type="GO" id="GO:0006085">
    <property type="term" value="P:acetyl-CoA biosynthetic process"/>
    <property type="evidence" value="ECO:0007669"/>
    <property type="project" value="UniProtKB-UniPathway"/>
</dbReference>
<dbReference type="UniPathway" id="UPA00340">
    <property type="reaction ID" value="UER00459"/>
</dbReference>
<dbReference type="InterPro" id="IPR050500">
    <property type="entry name" value="Phos_Acetyltrans/Butyryltrans"/>
</dbReference>
<dbReference type="InterPro" id="IPR002505">
    <property type="entry name" value="PTA_PTB"/>
</dbReference>
<dbReference type="AlphaFoldDB" id="A0A265E923"/>
<comment type="similarity">
    <text evidence="1">Belongs to the phosphate acetyltransferase and butyryltransferase family.</text>
</comment>
<dbReference type="PANTHER" id="PTHR43356">
    <property type="entry name" value="PHOSPHATE ACETYLTRANSFERASE"/>
    <property type="match status" value="1"/>
</dbReference>
<name>A0A265E923_9STAP</name>
<dbReference type="EMBL" id="NPEZ01000001">
    <property type="protein sequence ID" value="OZT78077.1"/>
    <property type="molecule type" value="Genomic_DNA"/>
</dbReference>
<dbReference type="Proteomes" id="UP000216682">
    <property type="component" value="Unassembled WGS sequence"/>
</dbReference>
<evidence type="ECO:0000313" key="5">
    <source>
        <dbReference type="EMBL" id="OZT78077.1"/>
    </source>
</evidence>
<dbReference type="EC" id="2.3.1.19" evidence="5"/>
<evidence type="ECO:0000256" key="3">
    <source>
        <dbReference type="ARBA" id="ARBA00023315"/>
    </source>
</evidence>
<dbReference type="Pfam" id="PF01515">
    <property type="entry name" value="PTA_PTB"/>
    <property type="match status" value="1"/>
</dbReference>
<dbReference type="RefSeq" id="WP_094905579.1">
    <property type="nucleotide sequence ID" value="NZ_NPEZ01000001.1"/>
</dbReference>
<evidence type="ECO:0000256" key="2">
    <source>
        <dbReference type="ARBA" id="ARBA00022679"/>
    </source>
</evidence>